<dbReference type="Proteomes" id="UP000000466">
    <property type="component" value="Chromosome"/>
</dbReference>
<feature type="coiled-coil region" evidence="5">
    <location>
        <begin position="130"/>
        <end position="160"/>
    </location>
</feature>
<dbReference type="PANTHER" id="PTHR43065:SF50">
    <property type="entry name" value="HISTIDINE KINASE"/>
    <property type="match status" value="1"/>
</dbReference>
<dbReference type="InterPro" id="IPR004358">
    <property type="entry name" value="Sig_transdc_His_kin-like_C"/>
</dbReference>
<evidence type="ECO:0000313" key="9">
    <source>
        <dbReference type="Proteomes" id="UP000000466"/>
    </source>
</evidence>
<dbReference type="AlphaFoldDB" id="K4KM53"/>
<dbReference type="SUPFAM" id="SSF47384">
    <property type="entry name" value="Homodimeric domain of signal transducing histidine kinase"/>
    <property type="match status" value="1"/>
</dbReference>
<dbReference type="EC" id="2.7.13.3" evidence="2"/>
<dbReference type="EMBL" id="CP003746">
    <property type="protein sequence ID" value="AFV00245.1"/>
    <property type="molecule type" value="Genomic_DNA"/>
</dbReference>
<feature type="domain" description="Histidine kinase" evidence="6">
    <location>
        <begin position="169"/>
        <end position="414"/>
    </location>
</feature>
<reference evidence="8 9" key="1">
    <citation type="journal article" date="2013" name="Genome Announc.">
        <title>Complete genome sequence of Simiduia agarivorans SA1(T), a marine bacterium able to degrade a variety of polysaccharides.</title>
        <authorList>
            <person name="Lin S.Y."/>
            <person name="Shieh W.Y."/>
            <person name="Chen J.S."/>
            <person name="Tang S.L."/>
        </authorList>
    </citation>
    <scope>NUCLEOTIDE SEQUENCE [LARGE SCALE GENOMIC DNA]</scope>
    <source>
        <strain evidence="9">DSM 21679 / JCM 13881 / BCRC 17597 / SA1</strain>
    </source>
</reference>
<evidence type="ECO:0000256" key="4">
    <source>
        <dbReference type="PROSITE-ProRule" id="PRU00169"/>
    </source>
</evidence>
<keyword evidence="5" id="KW-0175">Coiled coil</keyword>
<feature type="modified residue" description="4-aspartylphosphate" evidence="4">
    <location>
        <position position="53"/>
    </location>
</feature>
<comment type="catalytic activity">
    <reaction evidence="1">
        <text>ATP + protein L-histidine = ADP + protein N-phospho-L-histidine.</text>
        <dbReference type="EC" id="2.7.13.3"/>
    </reaction>
</comment>
<keyword evidence="8" id="KW-0808">Transferase</keyword>
<dbReference type="PROSITE" id="PS50109">
    <property type="entry name" value="HIS_KIN"/>
    <property type="match status" value="1"/>
</dbReference>
<keyword evidence="3 4" id="KW-0597">Phosphoprotein</keyword>
<keyword evidence="8" id="KW-0418">Kinase</keyword>
<evidence type="ECO:0000256" key="2">
    <source>
        <dbReference type="ARBA" id="ARBA00012438"/>
    </source>
</evidence>
<dbReference type="KEGG" id="saga:M5M_15560"/>
<dbReference type="SUPFAM" id="SSF52172">
    <property type="entry name" value="CheY-like"/>
    <property type="match status" value="1"/>
</dbReference>
<dbReference type="Pfam" id="PF00072">
    <property type="entry name" value="Response_reg"/>
    <property type="match status" value="1"/>
</dbReference>
<organism evidence="8 9">
    <name type="scientific">Simiduia agarivorans (strain DSM 21679 / JCM 13881 / BCRC 17597 / SA1)</name>
    <dbReference type="NCBI Taxonomy" id="1117647"/>
    <lineage>
        <taxon>Bacteria</taxon>
        <taxon>Pseudomonadati</taxon>
        <taxon>Pseudomonadota</taxon>
        <taxon>Gammaproteobacteria</taxon>
        <taxon>Cellvibrionales</taxon>
        <taxon>Cellvibrionaceae</taxon>
        <taxon>Simiduia</taxon>
    </lineage>
</organism>
<evidence type="ECO:0000313" key="8">
    <source>
        <dbReference type="EMBL" id="AFV00245.1"/>
    </source>
</evidence>
<dbReference type="InterPro" id="IPR005467">
    <property type="entry name" value="His_kinase_dom"/>
</dbReference>
<dbReference type="GO" id="GO:0000155">
    <property type="term" value="F:phosphorelay sensor kinase activity"/>
    <property type="evidence" value="ECO:0007669"/>
    <property type="project" value="InterPro"/>
</dbReference>
<dbReference type="InterPro" id="IPR003661">
    <property type="entry name" value="HisK_dim/P_dom"/>
</dbReference>
<dbReference type="SMART" id="SM00448">
    <property type="entry name" value="REC"/>
    <property type="match status" value="1"/>
</dbReference>
<evidence type="ECO:0000256" key="1">
    <source>
        <dbReference type="ARBA" id="ARBA00000085"/>
    </source>
</evidence>
<dbReference type="eggNOG" id="COG4191">
    <property type="taxonomic scope" value="Bacteria"/>
</dbReference>
<dbReference type="InterPro" id="IPR036890">
    <property type="entry name" value="HATPase_C_sf"/>
</dbReference>
<dbReference type="Gene3D" id="1.10.287.130">
    <property type="match status" value="1"/>
</dbReference>
<dbReference type="SUPFAM" id="SSF55874">
    <property type="entry name" value="ATPase domain of HSP90 chaperone/DNA topoisomerase II/histidine kinase"/>
    <property type="match status" value="1"/>
</dbReference>
<protein>
    <recommendedName>
        <fullName evidence="2">histidine kinase</fullName>
        <ecNumber evidence="2">2.7.13.3</ecNumber>
    </recommendedName>
</protein>
<evidence type="ECO:0000256" key="5">
    <source>
        <dbReference type="SAM" id="Coils"/>
    </source>
</evidence>
<dbReference type="STRING" id="1117647.M5M_15560"/>
<dbReference type="InterPro" id="IPR036097">
    <property type="entry name" value="HisK_dim/P_sf"/>
</dbReference>
<dbReference type="InterPro" id="IPR011006">
    <property type="entry name" value="CheY-like_superfamily"/>
</dbReference>
<accession>K4KM53</accession>
<proteinExistence type="predicted"/>
<sequence>MPHAILLVDDNDINRKLVRHILSDEFPELYEAANGAECLTVLQSRAVDLVLLDLNMPEKSGFDVLQELPALPLKRLPTVIVLSADNEPDTISRAFHLGAADYVSTPFNRDELLARVRTHLALHNREQYLEERVQARTAELQQANQRLQAATAQLIQAEKMVSLGQLAAGVAHEINNPVGYINSNLDTLKAYLGDVWRLVDSYAELESQLPDSEALDDLRQLKQRIDPEYLREDSNHLIAESMQGVERVKHIVSDLKGFAHPEQKAWQQVDLHQLLRSSLNIVANEIKYKCTVNLALGEVVPVHCIGPQISQVILNLLINASQAIPEKGEITIRSGQGPGAGQVWLSVEDTGIGMSKEVMGKIFDPFFTTKTVGEGTGLGLSVSYGIVQMHGGEIMVRSEPGKGSCFTLVLPVVPPGQPTPADVEGGQSGQATSA</sequence>
<evidence type="ECO:0000256" key="3">
    <source>
        <dbReference type="ARBA" id="ARBA00022553"/>
    </source>
</evidence>
<evidence type="ECO:0000259" key="6">
    <source>
        <dbReference type="PROSITE" id="PS50109"/>
    </source>
</evidence>
<name>K4KM53_SIMAS</name>
<dbReference type="InterPro" id="IPR001789">
    <property type="entry name" value="Sig_transdc_resp-reg_receiver"/>
</dbReference>
<dbReference type="Gene3D" id="3.30.565.10">
    <property type="entry name" value="Histidine kinase-like ATPase, C-terminal domain"/>
    <property type="match status" value="1"/>
</dbReference>
<evidence type="ECO:0000259" key="7">
    <source>
        <dbReference type="PROSITE" id="PS50110"/>
    </source>
</evidence>
<dbReference type="PRINTS" id="PR00344">
    <property type="entry name" value="BCTRLSENSOR"/>
</dbReference>
<dbReference type="Gene3D" id="3.40.50.2300">
    <property type="match status" value="1"/>
</dbReference>
<dbReference type="SMART" id="SM00387">
    <property type="entry name" value="HATPase_c"/>
    <property type="match status" value="1"/>
</dbReference>
<keyword evidence="9" id="KW-1185">Reference proteome</keyword>
<dbReference type="InterPro" id="IPR003594">
    <property type="entry name" value="HATPase_dom"/>
</dbReference>
<dbReference type="Pfam" id="PF02518">
    <property type="entry name" value="HATPase_c"/>
    <property type="match status" value="1"/>
</dbReference>
<gene>
    <name evidence="8" type="ordered locus">M5M_15560</name>
</gene>
<feature type="domain" description="Response regulatory" evidence="7">
    <location>
        <begin position="4"/>
        <end position="120"/>
    </location>
</feature>
<dbReference type="CDD" id="cd00082">
    <property type="entry name" value="HisKA"/>
    <property type="match status" value="1"/>
</dbReference>
<dbReference type="PROSITE" id="PS50110">
    <property type="entry name" value="RESPONSE_REGULATORY"/>
    <property type="match status" value="1"/>
</dbReference>
<dbReference type="HOGENOM" id="CLU_000445_114_39_6"/>
<dbReference type="PANTHER" id="PTHR43065">
    <property type="entry name" value="SENSOR HISTIDINE KINASE"/>
    <property type="match status" value="1"/>
</dbReference>